<dbReference type="PANTHER" id="PTHR32552:SF68">
    <property type="entry name" value="FERRICHROME OUTER MEMBRANE TRANSPORTER_PHAGE RECEPTOR"/>
    <property type="match status" value="1"/>
</dbReference>
<evidence type="ECO:0000313" key="20">
    <source>
        <dbReference type="Proteomes" id="UP001292182"/>
    </source>
</evidence>
<keyword evidence="11 14" id="KW-0472">Membrane</keyword>
<comment type="subcellular location">
    <subcellularLocation>
        <location evidence="1 14">Cell outer membrane</location>
        <topology evidence="1 14">Multi-pass membrane protein</topology>
    </subcellularLocation>
</comment>
<evidence type="ECO:0000256" key="13">
    <source>
        <dbReference type="ARBA" id="ARBA00023237"/>
    </source>
</evidence>
<protein>
    <submittedName>
        <fullName evidence="19">TonB-dependent receptor</fullName>
    </submittedName>
</protein>
<keyword evidence="7 16" id="KW-0732">Signal</keyword>
<evidence type="ECO:0000256" key="11">
    <source>
        <dbReference type="ARBA" id="ARBA00023136"/>
    </source>
</evidence>
<evidence type="ECO:0000256" key="8">
    <source>
        <dbReference type="ARBA" id="ARBA00023004"/>
    </source>
</evidence>
<keyword evidence="10 15" id="KW-0798">TonB box</keyword>
<evidence type="ECO:0000256" key="10">
    <source>
        <dbReference type="ARBA" id="ARBA00023077"/>
    </source>
</evidence>
<name>A0ABU5LQH4_9SPHN</name>
<feature type="domain" description="TonB-dependent receptor plug" evidence="18">
    <location>
        <begin position="62"/>
        <end position="155"/>
    </location>
</feature>
<dbReference type="InterPro" id="IPR036942">
    <property type="entry name" value="Beta-barrel_TonB_sf"/>
</dbReference>
<evidence type="ECO:0000256" key="7">
    <source>
        <dbReference type="ARBA" id="ARBA00022729"/>
    </source>
</evidence>
<dbReference type="InterPro" id="IPR010105">
    <property type="entry name" value="TonB_sidphr_rcpt"/>
</dbReference>
<comment type="caution">
    <text evidence="19">The sequence shown here is derived from an EMBL/GenBank/DDBJ whole genome shotgun (WGS) entry which is preliminary data.</text>
</comment>
<dbReference type="Gene3D" id="2.170.130.10">
    <property type="entry name" value="TonB-dependent receptor, plug domain"/>
    <property type="match status" value="1"/>
</dbReference>
<dbReference type="RefSeq" id="WP_322539260.1">
    <property type="nucleotide sequence ID" value="NZ_JAOBTW010000008.1"/>
</dbReference>
<evidence type="ECO:0000256" key="1">
    <source>
        <dbReference type="ARBA" id="ARBA00004571"/>
    </source>
</evidence>
<dbReference type="InterPro" id="IPR037066">
    <property type="entry name" value="Plug_dom_sf"/>
</dbReference>
<feature type="signal peptide" evidence="16">
    <location>
        <begin position="1"/>
        <end position="21"/>
    </location>
</feature>
<evidence type="ECO:0000259" key="17">
    <source>
        <dbReference type="Pfam" id="PF00593"/>
    </source>
</evidence>
<comment type="similarity">
    <text evidence="2 14 15">Belongs to the TonB-dependent receptor family.</text>
</comment>
<evidence type="ECO:0000256" key="12">
    <source>
        <dbReference type="ARBA" id="ARBA00023170"/>
    </source>
</evidence>
<dbReference type="PANTHER" id="PTHR32552">
    <property type="entry name" value="FERRICHROME IRON RECEPTOR-RELATED"/>
    <property type="match status" value="1"/>
</dbReference>
<dbReference type="Proteomes" id="UP001292182">
    <property type="component" value="Unassembled WGS sequence"/>
</dbReference>
<keyword evidence="3 14" id="KW-0813">Transport</keyword>
<dbReference type="EMBL" id="JAOBTW010000008">
    <property type="protein sequence ID" value="MDZ7282167.1"/>
    <property type="molecule type" value="Genomic_DNA"/>
</dbReference>
<keyword evidence="5" id="KW-0410">Iron transport</keyword>
<keyword evidence="9" id="KW-0406">Ion transport</keyword>
<evidence type="ECO:0000256" key="16">
    <source>
        <dbReference type="SAM" id="SignalP"/>
    </source>
</evidence>
<organism evidence="19 20">
    <name type="scientific">Sphingomonas sanguinis</name>
    <dbReference type="NCBI Taxonomy" id="33051"/>
    <lineage>
        <taxon>Bacteria</taxon>
        <taxon>Pseudomonadati</taxon>
        <taxon>Pseudomonadota</taxon>
        <taxon>Alphaproteobacteria</taxon>
        <taxon>Sphingomonadales</taxon>
        <taxon>Sphingomonadaceae</taxon>
        <taxon>Sphingomonas</taxon>
    </lineage>
</organism>
<keyword evidence="6 14" id="KW-0812">Transmembrane</keyword>
<evidence type="ECO:0000256" key="2">
    <source>
        <dbReference type="ARBA" id="ARBA00009810"/>
    </source>
</evidence>
<evidence type="ECO:0000256" key="15">
    <source>
        <dbReference type="RuleBase" id="RU003357"/>
    </source>
</evidence>
<sequence>MNSLNYAAGLAAMMLCAPAMAETVNDPVEGDVQTADIIVTGRAQHLYRVDTTTVGKAAEDPLNIPQALQVINEDLFTDQGARDATDIYRNISGVSAFSYAGITFRGFRQDQSFYDGQRGNPFIGFSVPQLFTVSRVEVLKGPAGLFFGPGSPGGIINYVSKTPSEISSLRTVATLGSYDRAGISSQATGKVDTDGVVTYRLGGFYEAMSPFRYNTQSKSLIGDGGLSFRTNEGGKLTVQATIYDNFLRGNRLRGVPVDNDGNFLGDIRWNANEPTDFLHLKSQAYQARYATSIGEAVTFDAGARYFEARETQQYHEARGFVPSSSDLIAREFRDQIRDVDGLSFMANATVKARLFGLAHKFQLGADWYDETSILNSRILRSGVTPLSLSKPVYTVTGRDVARVAALPFAKTDTRSKRKGAYLQDQISITDALLLVGGLRYDRFDDGVTTSTAGRIAANPSYGDGRFTYRAGAIVKPRPDVSLYASWSGSFEPQSAASQNSDAGGPFAPVTGGQIEGGVKSVLLGGRLQANAAVYRIIRRNLLQVDPSLGPVNGQDQLRPIGEVTSKGFEIDLATDLTPNWVLLANYAYNDTRVTGTVAGQSLTNAVGNRFANAPRHQLGFWTRYQIAPIGAAIGFGGEYLSSRVSLSGQAVQPYMIFDASITKSLGIMELLLRVDNLFDKRYAASGFSLQSGSFPGEPRTLLAELRFRF</sequence>
<evidence type="ECO:0000259" key="18">
    <source>
        <dbReference type="Pfam" id="PF07715"/>
    </source>
</evidence>
<reference evidence="20" key="1">
    <citation type="submission" date="2023-07" db="EMBL/GenBank/DDBJ databases">
        <title>Whole genome sequence analysis of rice epiphytic Sphingomonas sanguinis OsEp_Plm_15B2.</title>
        <authorList>
            <person name="Sahu K.P."/>
            <person name="Asharani P."/>
            <person name="Reddy B."/>
            <person name="Kumar A."/>
        </authorList>
    </citation>
    <scope>NUCLEOTIDE SEQUENCE [LARGE SCALE GENOMIC DNA]</scope>
    <source>
        <strain evidence="20">OsEp_Plm_15B2</strain>
    </source>
</reference>
<keyword evidence="12 19" id="KW-0675">Receptor</keyword>
<dbReference type="PROSITE" id="PS52016">
    <property type="entry name" value="TONB_DEPENDENT_REC_3"/>
    <property type="match status" value="1"/>
</dbReference>
<proteinExistence type="inferred from homology"/>
<feature type="chain" id="PRO_5045529771" evidence="16">
    <location>
        <begin position="22"/>
        <end position="709"/>
    </location>
</feature>
<evidence type="ECO:0000256" key="9">
    <source>
        <dbReference type="ARBA" id="ARBA00023065"/>
    </source>
</evidence>
<keyword evidence="8" id="KW-0408">Iron</keyword>
<evidence type="ECO:0000313" key="19">
    <source>
        <dbReference type="EMBL" id="MDZ7282167.1"/>
    </source>
</evidence>
<dbReference type="InterPro" id="IPR012910">
    <property type="entry name" value="Plug_dom"/>
</dbReference>
<keyword evidence="4 14" id="KW-1134">Transmembrane beta strand</keyword>
<evidence type="ECO:0000256" key="4">
    <source>
        <dbReference type="ARBA" id="ARBA00022452"/>
    </source>
</evidence>
<dbReference type="Pfam" id="PF07715">
    <property type="entry name" value="Plug"/>
    <property type="match status" value="1"/>
</dbReference>
<evidence type="ECO:0000256" key="6">
    <source>
        <dbReference type="ARBA" id="ARBA00022692"/>
    </source>
</evidence>
<gene>
    <name evidence="19" type="ORF">N4G62_09020</name>
</gene>
<dbReference type="NCBIfam" id="TIGR01783">
    <property type="entry name" value="TonB-siderophor"/>
    <property type="match status" value="1"/>
</dbReference>
<evidence type="ECO:0000256" key="14">
    <source>
        <dbReference type="PROSITE-ProRule" id="PRU01360"/>
    </source>
</evidence>
<dbReference type="Pfam" id="PF00593">
    <property type="entry name" value="TonB_dep_Rec_b-barrel"/>
    <property type="match status" value="1"/>
</dbReference>
<dbReference type="InterPro" id="IPR000531">
    <property type="entry name" value="Beta-barrel_TonB"/>
</dbReference>
<dbReference type="SUPFAM" id="SSF56935">
    <property type="entry name" value="Porins"/>
    <property type="match status" value="1"/>
</dbReference>
<accession>A0ABU5LQH4</accession>
<evidence type="ECO:0000256" key="3">
    <source>
        <dbReference type="ARBA" id="ARBA00022448"/>
    </source>
</evidence>
<feature type="domain" description="TonB-dependent receptor-like beta-barrel" evidence="17">
    <location>
        <begin position="244"/>
        <end position="677"/>
    </location>
</feature>
<dbReference type="InterPro" id="IPR039426">
    <property type="entry name" value="TonB-dep_rcpt-like"/>
</dbReference>
<keyword evidence="20" id="KW-1185">Reference proteome</keyword>
<dbReference type="Gene3D" id="2.40.170.20">
    <property type="entry name" value="TonB-dependent receptor, beta-barrel domain"/>
    <property type="match status" value="1"/>
</dbReference>
<evidence type="ECO:0000256" key="5">
    <source>
        <dbReference type="ARBA" id="ARBA00022496"/>
    </source>
</evidence>
<keyword evidence="13 14" id="KW-0998">Cell outer membrane</keyword>
<dbReference type="CDD" id="cd01347">
    <property type="entry name" value="ligand_gated_channel"/>
    <property type="match status" value="1"/>
</dbReference>